<accession>A0A914R8E5</accession>
<dbReference type="InterPro" id="IPR039774">
    <property type="entry name" value="Sin3-like"/>
</dbReference>
<dbReference type="GO" id="GO:0003714">
    <property type="term" value="F:transcription corepressor activity"/>
    <property type="evidence" value="ECO:0007669"/>
    <property type="project" value="InterPro"/>
</dbReference>
<keyword evidence="1" id="KW-0678">Repressor</keyword>
<organism evidence="3 4">
    <name type="scientific">Parascaris equorum</name>
    <name type="common">Equine roundworm</name>
    <dbReference type="NCBI Taxonomy" id="6256"/>
    <lineage>
        <taxon>Eukaryota</taxon>
        <taxon>Metazoa</taxon>
        <taxon>Ecdysozoa</taxon>
        <taxon>Nematoda</taxon>
        <taxon>Chromadorea</taxon>
        <taxon>Rhabditida</taxon>
        <taxon>Spirurina</taxon>
        <taxon>Ascaridomorpha</taxon>
        <taxon>Ascaridoidea</taxon>
        <taxon>Ascarididae</taxon>
        <taxon>Parascaris</taxon>
    </lineage>
</organism>
<dbReference type="Proteomes" id="UP000887564">
    <property type="component" value="Unplaced"/>
</dbReference>
<dbReference type="AlphaFoldDB" id="A0A914R8E5"/>
<proteinExistence type="predicted"/>
<sequence>MYRALKRIYGEHANKMLEGAQKNPSVVVPRLIERMHQKDREWRDAQVQFNRVWREQTEKYYAKSLDHQALSFKQNDLKLLRSKMIVHHFETLYDERETRREEGASTEIGPHCIYDYPDDMSVLYDVNDLVIHYVKRQPNIQKEEKGHAKKTLKRFLPELFNIPAQQMSDDEDSCAEPKHAGMVMQWNYLSWIALNKGSKLQAAAEELEVKPRRGTSYRLFFGANTWCVFLRLHQMLCDRLARLKKKTAEMLESYRVR</sequence>
<dbReference type="GO" id="GO:0000122">
    <property type="term" value="P:negative regulation of transcription by RNA polymerase II"/>
    <property type="evidence" value="ECO:0007669"/>
    <property type="project" value="TreeGrafter"/>
</dbReference>
<feature type="domain" description="Sin3 C-terminal" evidence="2">
    <location>
        <begin position="220"/>
        <end position="252"/>
    </location>
</feature>
<dbReference type="GO" id="GO:0070822">
    <property type="term" value="C:Sin3-type complex"/>
    <property type="evidence" value="ECO:0007669"/>
    <property type="project" value="TreeGrafter"/>
</dbReference>
<dbReference type="PANTHER" id="PTHR12346:SF0">
    <property type="entry name" value="SIN3A, ISOFORM G"/>
    <property type="match status" value="1"/>
</dbReference>
<reference evidence="4" key="1">
    <citation type="submission" date="2022-11" db="UniProtKB">
        <authorList>
            <consortium name="WormBaseParasite"/>
        </authorList>
    </citation>
    <scope>IDENTIFICATION</scope>
</reference>
<keyword evidence="3" id="KW-1185">Reference proteome</keyword>
<name>A0A914R8E5_PAREQ</name>
<evidence type="ECO:0000313" key="3">
    <source>
        <dbReference type="Proteomes" id="UP000887564"/>
    </source>
</evidence>
<evidence type="ECO:0000256" key="1">
    <source>
        <dbReference type="ARBA" id="ARBA00022491"/>
    </source>
</evidence>
<dbReference type="InterPro" id="IPR031693">
    <property type="entry name" value="Sin3_C"/>
</dbReference>
<dbReference type="PANTHER" id="PTHR12346">
    <property type="entry name" value="SIN3B-RELATED"/>
    <property type="match status" value="1"/>
</dbReference>
<dbReference type="WBParaSite" id="PEQ_0000253301-mRNA-1">
    <property type="protein sequence ID" value="PEQ_0000253301-mRNA-1"/>
    <property type="gene ID" value="PEQ_0000253301"/>
</dbReference>
<dbReference type="Pfam" id="PF16879">
    <property type="entry name" value="Sin3a_C"/>
    <property type="match status" value="1"/>
</dbReference>
<protein>
    <submittedName>
        <fullName evidence="4">Sin3 C-terminal domain-containing protein</fullName>
    </submittedName>
</protein>
<evidence type="ECO:0000313" key="4">
    <source>
        <dbReference type="WBParaSite" id="PEQ_0000253301-mRNA-1"/>
    </source>
</evidence>
<evidence type="ECO:0000259" key="2">
    <source>
        <dbReference type="Pfam" id="PF16879"/>
    </source>
</evidence>